<evidence type="ECO:0000256" key="6">
    <source>
        <dbReference type="ARBA" id="ARBA00023136"/>
    </source>
</evidence>
<dbReference type="KEGG" id="bpt:Bpet0675"/>
<dbReference type="NCBIfam" id="TIGR00544">
    <property type="entry name" value="lgt"/>
    <property type="match status" value="1"/>
</dbReference>
<keyword evidence="3 7" id="KW-0808">Transferase</keyword>
<dbReference type="PROSITE" id="PS01311">
    <property type="entry name" value="LGT"/>
    <property type="match status" value="1"/>
</dbReference>
<feature type="transmembrane region" description="Helical" evidence="7">
    <location>
        <begin position="259"/>
        <end position="277"/>
    </location>
</feature>
<dbReference type="GO" id="GO:0005886">
    <property type="term" value="C:plasma membrane"/>
    <property type="evidence" value="ECO:0007669"/>
    <property type="project" value="UniProtKB-SubCell"/>
</dbReference>
<evidence type="ECO:0000256" key="2">
    <source>
        <dbReference type="ARBA" id="ARBA00022475"/>
    </source>
</evidence>
<accession>A9I4M7</accession>
<dbReference type="Pfam" id="PF01790">
    <property type="entry name" value="LGT"/>
    <property type="match status" value="1"/>
</dbReference>
<feature type="transmembrane region" description="Helical" evidence="7">
    <location>
        <begin position="148"/>
        <end position="173"/>
    </location>
</feature>
<feature type="transmembrane region" description="Helical" evidence="7">
    <location>
        <begin position="116"/>
        <end position="136"/>
    </location>
</feature>
<comment type="pathway">
    <text evidence="7">Protein modification; lipoprotein biosynthesis (diacylglyceryl transfer).</text>
</comment>
<dbReference type="GO" id="GO:0008961">
    <property type="term" value="F:phosphatidylglycerol-prolipoprotein diacylglyceryl transferase activity"/>
    <property type="evidence" value="ECO:0007669"/>
    <property type="project" value="UniProtKB-UniRule"/>
</dbReference>
<feature type="transmembrane region" description="Helical" evidence="7">
    <location>
        <begin position="297"/>
        <end position="315"/>
    </location>
</feature>
<evidence type="ECO:0000313" key="8">
    <source>
        <dbReference type="EMBL" id="CAP41008.1"/>
    </source>
</evidence>
<evidence type="ECO:0000313" key="9">
    <source>
        <dbReference type="Proteomes" id="UP000001225"/>
    </source>
</evidence>
<keyword evidence="2 7" id="KW-1003">Cell membrane</keyword>
<evidence type="ECO:0000256" key="4">
    <source>
        <dbReference type="ARBA" id="ARBA00022692"/>
    </source>
</evidence>
<organism evidence="8 9">
    <name type="scientific">Bordetella petrii (strain ATCC BAA-461 / DSM 12804 / CCUG 43448 / CIP 107267 / Se-1111R)</name>
    <dbReference type="NCBI Taxonomy" id="340100"/>
    <lineage>
        <taxon>Bacteria</taxon>
        <taxon>Pseudomonadati</taxon>
        <taxon>Pseudomonadota</taxon>
        <taxon>Betaproteobacteria</taxon>
        <taxon>Burkholderiales</taxon>
        <taxon>Alcaligenaceae</taxon>
        <taxon>Bordetella</taxon>
    </lineage>
</organism>
<feature type="binding site" evidence="7">
    <location>
        <position position="199"/>
    </location>
    <ligand>
        <name>a 1,2-diacyl-sn-glycero-3-phospho-(1'-sn-glycerol)</name>
        <dbReference type="ChEBI" id="CHEBI:64716"/>
    </ligand>
</feature>
<name>A9I4M7_BORPD</name>
<comment type="function">
    <text evidence="7">Catalyzes the transfer of the diacylglyceryl group from phosphatidylglycerol to the sulfhydryl group of the N-terminal cysteine of a prolipoprotein, the first step in the formation of mature lipoproteins.</text>
</comment>
<keyword evidence="5 7" id="KW-1133">Transmembrane helix</keyword>
<feature type="transmembrane region" description="Helical" evidence="7">
    <location>
        <begin position="78"/>
        <end position="96"/>
    </location>
</feature>
<sequence length="321" mass="35902">MARLGARATPCVMWRERSLLGMVCLSGVWRGPRGGWPPVAAWRHVRRLLSIQSFFAWRNMLHYPEFDPIALRIGPLAIHWYGLMYLVGFALVYVLGRMRLARGHTPALGPRDLEDLIFYSVLGVVLGGRLGYVLFYKPGYYLAHPLEILYLWQGGMSFHGGLIGVILVMLLFARKKGLSFFTVSDFIAPLIPLGLGAGRLGNFINGELWGRPTDVPWAMVFPQSGDGLPRHPSQLYELGLEGIALFALLWWFSARPRPTGQVSALFLIGYGTFRFLVEFTREPDNFLGLLAGGMSMGQWLSLPMVALGIALYVFSARQPSR</sequence>
<dbReference type="InterPro" id="IPR001640">
    <property type="entry name" value="Lgt"/>
</dbReference>
<feature type="transmembrane region" description="Helical" evidence="7">
    <location>
        <begin position="180"/>
        <end position="200"/>
    </location>
</feature>
<dbReference type="EMBL" id="AM902716">
    <property type="protein sequence ID" value="CAP41008.1"/>
    <property type="molecule type" value="Genomic_DNA"/>
</dbReference>
<dbReference type="AlphaFoldDB" id="A9I4M7"/>
<keyword evidence="6 7" id="KW-0472">Membrane</keyword>
<dbReference type="EC" id="2.5.1.145" evidence="7"/>
<evidence type="ECO:0000256" key="7">
    <source>
        <dbReference type="HAMAP-Rule" id="MF_01147"/>
    </source>
</evidence>
<evidence type="ECO:0000256" key="1">
    <source>
        <dbReference type="ARBA" id="ARBA00007150"/>
    </source>
</evidence>
<dbReference type="eggNOG" id="COG0682">
    <property type="taxonomic scope" value="Bacteria"/>
</dbReference>
<proteinExistence type="inferred from homology"/>
<reference evidence="8 9" key="1">
    <citation type="journal article" date="2008" name="BMC Genomics">
        <title>The missing link: Bordetella petrii is endowed with both the metabolic versatility of environmental bacteria and virulence traits of pathogenic Bordetellae.</title>
        <authorList>
            <person name="Gross R."/>
            <person name="Guzman C.A."/>
            <person name="Sebaihia M."/>
            <person name="Martins Dos Santos V.A."/>
            <person name="Pieper D.H."/>
            <person name="Koebnik R."/>
            <person name="Lechner M."/>
            <person name="Bartels D."/>
            <person name="Buhrmester J."/>
            <person name="Choudhuri J.V."/>
            <person name="Ebensen T."/>
            <person name="Gaigalat L."/>
            <person name="Herrmann S."/>
            <person name="Khachane A.N."/>
            <person name="Larisch C."/>
            <person name="Link S."/>
            <person name="Linke B."/>
            <person name="Meyer F."/>
            <person name="Mormann S."/>
            <person name="Nakunst D."/>
            <person name="Rueckert C."/>
            <person name="Schneiker-Bekel S."/>
            <person name="Schulze K."/>
            <person name="Vorhoelter F.J."/>
            <person name="Yevsa T."/>
            <person name="Engle J.T."/>
            <person name="Goldman W.E."/>
            <person name="Puehler A."/>
            <person name="Goebel U.B."/>
            <person name="Goesmann A."/>
            <person name="Bloecker H."/>
            <person name="Kaiser O."/>
            <person name="Martinez-Arias R."/>
        </authorList>
    </citation>
    <scope>NUCLEOTIDE SEQUENCE [LARGE SCALE GENOMIC DNA]</scope>
    <source>
        <strain evidence="9">ATCC BAA-461 / DSM 12804 / CCUG 43448 / CIP 107267 / Se-1111R</strain>
    </source>
</reference>
<dbReference type="HAMAP" id="MF_01147">
    <property type="entry name" value="Lgt"/>
    <property type="match status" value="1"/>
</dbReference>
<protein>
    <recommendedName>
        <fullName evidence="7">Phosphatidylglycerol--prolipoprotein diacylglyceryl transferase</fullName>
        <ecNumber evidence="7">2.5.1.145</ecNumber>
    </recommendedName>
</protein>
<comment type="catalytic activity">
    <reaction evidence="7">
        <text>L-cysteinyl-[prolipoprotein] + a 1,2-diacyl-sn-glycero-3-phospho-(1'-sn-glycerol) = an S-1,2-diacyl-sn-glyceryl-L-cysteinyl-[prolipoprotein] + sn-glycerol 1-phosphate + H(+)</text>
        <dbReference type="Rhea" id="RHEA:56712"/>
        <dbReference type="Rhea" id="RHEA-COMP:14679"/>
        <dbReference type="Rhea" id="RHEA-COMP:14680"/>
        <dbReference type="ChEBI" id="CHEBI:15378"/>
        <dbReference type="ChEBI" id="CHEBI:29950"/>
        <dbReference type="ChEBI" id="CHEBI:57685"/>
        <dbReference type="ChEBI" id="CHEBI:64716"/>
        <dbReference type="ChEBI" id="CHEBI:140658"/>
        <dbReference type="EC" id="2.5.1.145"/>
    </reaction>
</comment>
<dbReference type="PANTHER" id="PTHR30589:SF0">
    <property type="entry name" value="PHOSPHATIDYLGLYCEROL--PROLIPOPROTEIN DIACYLGLYCERYL TRANSFERASE"/>
    <property type="match status" value="1"/>
</dbReference>
<gene>
    <name evidence="7 8" type="primary">lgt</name>
    <name evidence="8" type="ordered locus">Bpet0675</name>
</gene>
<comment type="subcellular location">
    <subcellularLocation>
        <location evidence="7">Cell inner membrane</location>
        <topology evidence="7">Multi-pass membrane protein</topology>
    </subcellularLocation>
</comment>
<keyword evidence="4 7" id="KW-0812">Transmembrane</keyword>
<keyword evidence="9" id="KW-1185">Reference proteome</keyword>
<feature type="transmembrane region" description="Helical" evidence="7">
    <location>
        <begin position="235"/>
        <end position="252"/>
    </location>
</feature>
<comment type="similarity">
    <text evidence="1 7">Belongs to the Lgt family.</text>
</comment>
<evidence type="ECO:0000256" key="3">
    <source>
        <dbReference type="ARBA" id="ARBA00022679"/>
    </source>
</evidence>
<evidence type="ECO:0000256" key="5">
    <source>
        <dbReference type="ARBA" id="ARBA00022989"/>
    </source>
</evidence>
<dbReference type="PANTHER" id="PTHR30589">
    <property type="entry name" value="PROLIPOPROTEIN DIACYLGLYCERYL TRANSFERASE"/>
    <property type="match status" value="1"/>
</dbReference>
<dbReference type="GO" id="GO:0042158">
    <property type="term" value="P:lipoprotein biosynthetic process"/>
    <property type="evidence" value="ECO:0007669"/>
    <property type="project" value="UniProtKB-UniRule"/>
</dbReference>
<dbReference type="STRING" id="94624.Bpet0675"/>
<keyword evidence="8" id="KW-0328">Glycosyltransferase</keyword>
<dbReference type="Proteomes" id="UP000001225">
    <property type="component" value="Chromosome"/>
</dbReference>
<dbReference type="UniPathway" id="UPA00664"/>
<keyword evidence="7" id="KW-0997">Cell inner membrane</keyword>